<feature type="chain" id="PRO_5017584623" evidence="1">
    <location>
        <begin position="20"/>
        <end position="455"/>
    </location>
</feature>
<evidence type="ECO:0000313" key="2">
    <source>
        <dbReference type="EMBL" id="RDW87986.1"/>
    </source>
</evidence>
<protein>
    <submittedName>
        <fullName evidence="2">Uncharacterized protein</fullName>
    </submittedName>
</protein>
<evidence type="ECO:0000313" key="3">
    <source>
        <dbReference type="Proteomes" id="UP000256645"/>
    </source>
</evidence>
<comment type="caution">
    <text evidence="2">The sequence shown here is derived from an EMBL/GenBank/DDBJ whole genome shotgun (WGS) entry which is preliminary data.</text>
</comment>
<feature type="signal peptide" evidence="1">
    <location>
        <begin position="1"/>
        <end position="19"/>
    </location>
</feature>
<evidence type="ECO:0000256" key="1">
    <source>
        <dbReference type="SAM" id="SignalP"/>
    </source>
</evidence>
<proteinExistence type="predicted"/>
<organism evidence="2 3">
    <name type="scientific">Coleophoma cylindrospora</name>
    <dbReference type="NCBI Taxonomy" id="1849047"/>
    <lineage>
        <taxon>Eukaryota</taxon>
        <taxon>Fungi</taxon>
        <taxon>Dikarya</taxon>
        <taxon>Ascomycota</taxon>
        <taxon>Pezizomycotina</taxon>
        <taxon>Leotiomycetes</taxon>
        <taxon>Helotiales</taxon>
        <taxon>Dermateaceae</taxon>
        <taxon>Coleophoma</taxon>
    </lineage>
</organism>
<dbReference type="EMBL" id="PDLM01000001">
    <property type="protein sequence ID" value="RDW87986.1"/>
    <property type="molecule type" value="Genomic_DNA"/>
</dbReference>
<dbReference type="OrthoDB" id="5345753at2759"/>
<gene>
    <name evidence="2" type="ORF">BP6252_00018</name>
</gene>
<name>A0A3D8SNW6_9HELO</name>
<accession>A0A3D8SNW6</accession>
<reference evidence="2 3" key="1">
    <citation type="journal article" date="2018" name="IMA Fungus">
        <title>IMA Genome-F 9: Draft genome sequence of Annulohypoxylon stygium, Aspergillus mulundensis, Berkeleyomyces basicola (syn. Thielaviopsis basicola), Ceratocystis smalleyi, two Cercospora beticola strains, Coleophoma cylindrospora, Fusarium fracticaudum, Phialophora cf. hyalina, and Morchella septimelata.</title>
        <authorList>
            <person name="Wingfield B.D."/>
            <person name="Bills G.F."/>
            <person name="Dong Y."/>
            <person name="Huang W."/>
            <person name="Nel W.J."/>
            <person name="Swalarsk-Parry B.S."/>
            <person name="Vaghefi N."/>
            <person name="Wilken P.M."/>
            <person name="An Z."/>
            <person name="de Beer Z.W."/>
            <person name="De Vos L."/>
            <person name="Chen L."/>
            <person name="Duong T.A."/>
            <person name="Gao Y."/>
            <person name="Hammerbacher A."/>
            <person name="Kikkert J.R."/>
            <person name="Li Y."/>
            <person name="Li H."/>
            <person name="Li K."/>
            <person name="Li Q."/>
            <person name="Liu X."/>
            <person name="Ma X."/>
            <person name="Naidoo K."/>
            <person name="Pethybridge S.J."/>
            <person name="Sun J."/>
            <person name="Steenkamp E.T."/>
            <person name="van der Nest M.A."/>
            <person name="van Wyk S."/>
            <person name="Wingfield M.J."/>
            <person name="Xiong C."/>
            <person name="Yue Q."/>
            <person name="Zhang X."/>
        </authorList>
    </citation>
    <scope>NUCLEOTIDE SEQUENCE [LARGE SCALE GENOMIC DNA]</scope>
    <source>
        <strain evidence="2 3">BP6252</strain>
    </source>
</reference>
<dbReference type="Proteomes" id="UP000256645">
    <property type="component" value="Unassembled WGS sequence"/>
</dbReference>
<sequence length="455" mass="49094">MAIFWSLVPAVLLCTTTLAFPTSSDGSLVRKATLDCSPSSTAGIQPECWAQLNVTNYINEWMVTNSTAANCDTLGFAQCFLEFNGFGGRTCNLLTRGTCDAFETISATYYSPQQFYVLWNIYAIYQYFNQFSEGLSNAESLASDTVGKIVSTISPAVTDPQTPSTLLWTVISGGFWLLAASPLTPALAIINTGLAVVTGMSSFFMNSISGTANSRFVALGEISSELAQLVIDYQASLEAALTHLQGNSTLFIAAAEPGGFSSRAVTSLNLQSINLFHDLELFVISLALQANGIVSARSTGVNVVDFAPSTNGAINCPSLGVTSNCSQFWYDEAAGNTYALHNPNDWGNQYTDVLSAIQDNQWANLSEIFQVEDCAGKQPGFDGTKVSCLATHNYCEWAYLNQIDPYATNAANKQFENCNNDGTWGYACSSFTIGLEVPQSYLGPLLTNDQYYCYP</sequence>
<dbReference type="AlphaFoldDB" id="A0A3D8SNW6"/>
<keyword evidence="1" id="KW-0732">Signal</keyword>
<keyword evidence="3" id="KW-1185">Reference proteome</keyword>